<evidence type="ECO:0000313" key="3">
    <source>
        <dbReference type="Proteomes" id="UP000279259"/>
    </source>
</evidence>
<evidence type="ECO:0000313" key="2">
    <source>
        <dbReference type="EMBL" id="RSH88804.1"/>
    </source>
</evidence>
<comment type="caution">
    <text evidence="2">The sequence shown here is derived from an EMBL/GenBank/DDBJ whole genome shotgun (WGS) entry which is preliminary data.</text>
</comment>
<keyword evidence="3" id="KW-1185">Reference proteome</keyword>
<sequence>MTRQDDTHTQHPDVLTLPVTADVAFVVFAPQPASGPSSSCDAVGSSGSDSGTLHTVPTCANGIEQQSSEPKEPYSDVSNKPQRKLTSDTRSSPQLPPLTPTPDAHVQAGRWQDGRLEIQSAGESGSGGGRLLLHAQEGGSSAAPAHLDVCIPPTPESSSPWGLDDVRRVHRSIYNRRNVISIHLTNSLPTSPEPADLETRSNTRRTVSSSRALSLVRLRSSTLASGSGGTSTATPGFTASHREVHYGTTLLLVAFPSSEEAGQWYTELRALSALPLHRARRHRRLSLRILDLHEHCIASATNNPAEGHSSLHSSTHETSKGSGHAAAKRTIKAGWAKPDIRTLDAIAFARTCWGQADESGTPFWGETLDDVPEFSEARLELYRLFLGRPRAFATVQLALVSDFGAQRDERYPIVDLRSDAVIGELRLLALYSEVSVLRRDVYDLCVSQNPALKLTTGQLDQAYDLTSRVGLANGHIADWLKRMITIEAQGGFPSPTVQRRLTILAKALHALAFFTDPDAVKDTDLFVLSVFIEVTRAHSSTDEAEQQGVNGRLPDEHYHPSGPVSHPHKEPDTLPSCCEIVIAGLLASRDDPNVDCGRTGRHFGGSSDAIRGSVPPNRAASPATSTQAARRRRRQGTGTVATAGKSPLGSGPR</sequence>
<gene>
    <name evidence="2" type="ORF">EHS25_003032</name>
</gene>
<feature type="region of interest" description="Disordered" evidence="1">
    <location>
        <begin position="32"/>
        <end position="107"/>
    </location>
</feature>
<feature type="region of interest" description="Disordered" evidence="1">
    <location>
        <begin position="598"/>
        <end position="653"/>
    </location>
</feature>
<protein>
    <submittedName>
        <fullName evidence="2">Uncharacterized protein</fullName>
    </submittedName>
</protein>
<dbReference type="Proteomes" id="UP000279259">
    <property type="component" value="Unassembled WGS sequence"/>
</dbReference>
<feature type="region of interest" description="Disordered" evidence="1">
    <location>
        <begin position="301"/>
        <end position="324"/>
    </location>
</feature>
<dbReference type="STRING" id="1890683.A0A427YCX9"/>
<reference evidence="2 3" key="1">
    <citation type="submission" date="2018-11" db="EMBL/GenBank/DDBJ databases">
        <title>Genome sequence of Saitozyma podzolica DSM 27192.</title>
        <authorList>
            <person name="Aliyu H."/>
            <person name="Gorte O."/>
            <person name="Ochsenreither K."/>
        </authorList>
    </citation>
    <scope>NUCLEOTIDE SEQUENCE [LARGE SCALE GENOMIC DNA]</scope>
    <source>
        <strain evidence="2 3">DSM 27192</strain>
    </source>
</reference>
<feature type="region of interest" description="Disordered" evidence="1">
    <location>
        <begin position="185"/>
        <end position="208"/>
    </location>
</feature>
<accession>A0A427YCX9</accession>
<dbReference type="OrthoDB" id="775356at2759"/>
<organism evidence="2 3">
    <name type="scientific">Saitozyma podzolica</name>
    <dbReference type="NCBI Taxonomy" id="1890683"/>
    <lineage>
        <taxon>Eukaryota</taxon>
        <taxon>Fungi</taxon>
        <taxon>Dikarya</taxon>
        <taxon>Basidiomycota</taxon>
        <taxon>Agaricomycotina</taxon>
        <taxon>Tremellomycetes</taxon>
        <taxon>Tremellales</taxon>
        <taxon>Trimorphomycetaceae</taxon>
        <taxon>Saitozyma</taxon>
    </lineage>
</organism>
<dbReference type="EMBL" id="RSCD01000016">
    <property type="protein sequence ID" value="RSH88804.1"/>
    <property type="molecule type" value="Genomic_DNA"/>
</dbReference>
<proteinExistence type="predicted"/>
<feature type="region of interest" description="Disordered" evidence="1">
    <location>
        <begin position="539"/>
        <end position="571"/>
    </location>
</feature>
<dbReference type="AlphaFoldDB" id="A0A427YCX9"/>
<evidence type="ECO:0000256" key="1">
    <source>
        <dbReference type="SAM" id="MobiDB-lite"/>
    </source>
</evidence>
<feature type="compositionally biased region" description="Low complexity" evidence="1">
    <location>
        <begin position="34"/>
        <end position="51"/>
    </location>
</feature>
<feature type="compositionally biased region" description="Low complexity" evidence="1">
    <location>
        <begin position="618"/>
        <end position="628"/>
    </location>
</feature>
<name>A0A427YCX9_9TREE</name>